<accession>A0A067PMT5</accession>
<reference evidence="2" key="1">
    <citation type="journal article" date="2014" name="Proc. Natl. Acad. Sci. U.S.A.">
        <title>Extensive sampling of basidiomycete genomes demonstrates inadequacy of the white-rot/brown-rot paradigm for wood decay fungi.</title>
        <authorList>
            <person name="Riley R."/>
            <person name="Salamov A.A."/>
            <person name="Brown D.W."/>
            <person name="Nagy L.G."/>
            <person name="Floudas D."/>
            <person name="Held B.W."/>
            <person name="Levasseur A."/>
            <person name="Lombard V."/>
            <person name="Morin E."/>
            <person name="Otillar R."/>
            <person name="Lindquist E.A."/>
            <person name="Sun H."/>
            <person name="LaButti K.M."/>
            <person name="Schmutz J."/>
            <person name="Jabbour D."/>
            <person name="Luo H."/>
            <person name="Baker S.E."/>
            <person name="Pisabarro A.G."/>
            <person name="Walton J.D."/>
            <person name="Blanchette R.A."/>
            <person name="Henrissat B."/>
            <person name="Martin F."/>
            <person name="Cullen D."/>
            <person name="Hibbett D.S."/>
            <person name="Grigoriev I.V."/>
        </authorList>
    </citation>
    <scope>NUCLEOTIDE SEQUENCE [LARGE SCALE GENOMIC DNA]</scope>
    <source>
        <strain evidence="2">MUCL 33604</strain>
    </source>
</reference>
<dbReference type="Proteomes" id="UP000027265">
    <property type="component" value="Unassembled WGS sequence"/>
</dbReference>
<evidence type="ECO:0000313" key="1">
    <source>
        <dbReference type="EMBL" id="KDQ51636.1"/>
    </source>
</evidence>
<gene>
    <name evidence="1" type="ORF">JAAARDRAFT_40860</name>
</gene>
<keyword evidence="2" id="KW-1185">Reference proteome</keyword>
<evidence type="ECO:0000313" key="2">
    <source>
        <dbReference type="Proteomes" id="UP000027265"/>
    </source>
</evidence>
<protein>
    <submittedName>
        <fullName evidence="1">Uncharacterized protein</fullName>
    </submittedName>
</protein>
<dbReference type="InParanoid" id="A0A067PMT5"/>
<dbReference type="HOGENOM" id="CLU_021648_0_0_1"/>
<sequence>MASKESRLSFESEDKDVVDQFRSTQSLDADSINSVSDQHGLGCTLGNVITPIGRLLENTLGEISERLGWGPDAAMHRSLVVAERAWLRSHHPSFPRLVDSKKFLRRPPRLPQLLADVSALDKRFRWPTPELVQDPKFIGSCRRLISYLRSDKSDNQLLAIYYITALACIDPNILSHLVHLGAPEALCAICSPHSLLSKGRRDRSLLLASSRRALVTFSHSATLHTIKEFNSIFRAGLGDEIFMAVHSGRLLSDLLALSLKPETQGLVARHLNVNTLEIFLVNNYNILQPRLSFRIIANWVTLSLSADPLCSTTFRRLINSLLDYSDVSSTNDAMMYLFACLLQFKIQGGHSAYVDDMLQRVMNTDPLGKGNLSKHPTSETALHPLRQILSQVADSNFSSIDAEAYSILRDILSPFQEIWRDFCSCWYFPGVGNHSLSADSIPLRSISSRPRTELCRRLLALILDGECPTTDVLRIANHDMECHQTIIHLLNNFTATSDTDIDRIAALREIVSSRSAPPSHSLFDDRDLDQWCTGIYRVPSLSKQRQSTSFEVRGGHNHYMPCMSKFDSAVIPSPEFLLGHQSLLRWTPVPEFLAQIQNHNPVRLSGSGHNVDTFIAGIPDLIASTISVFAIADDPEEWTSPRVEPFHILTCCSFSGLLPEVYWYHRAERKLINAFTMEECEAPEWMRSSEIYCPVWECGHWWEQNL</sequence>
<proteinExistence type="predicted"/>
<dbReference type="AlphaFoldDB" id="A0A067PMT5"/>
<organism evidence="1 2">
    <name type="scientific">Jaapia argillacea MUCL 33604</name>
    <dbReference type="NCBI Taxonomy" id="933084"/>
    <lineage>
        <taxon>Eukaryota</taxon>
        <taxon>Fungi</taxon>
        <taxon>Dikarya</taxon>
        <taxon>Basidiomycota</taxon>
        <taxon>Agaricomycotina</taxon>
        <taxon>Agaricomycetes</taxon>
        <taxon>Agaricomycetidae</taxon>
        <taxon>Jaapiales</taxon>
        <taxon>Jaapiaceae</taxon>
        <taxon>Jaapia</taxon>
    </lineage>
</organism>
<name>A0A067PMT5_9AGAM</name>
<dbReference type="EMBL" id="KL197746">
    <property type="protein sequence ID" value="KDQ51636.1"/>
    <property type="molecule type" value="Genomic_DNA"/>
</dbReference>